<dbReference type="RefSeq" id="WP_306737688.1">
    <property type="nucleotide sequence ID" value="NZ_JANHAX010000009.1"/>
</dbReference>
<organism evidence="1 2">
    <name type="scientific">Marimonas arenosa</name>
    <dbReference type="NCBI Taxonomy" id="1795305"/>
    <lineage>
        <taxon>Bacteria</taxon>
        <taxon>Pseudomonadati</taxon>
        <taxon>Pseudomonadota</taxon>
        <taxon>Alphaproteobacteria</taxon>
        <taxon>Rhodobacterales</taxon>
        <taxon>Paracoccaceae</taxon>
        <taxon>Marimonas</taxon>
    </lineage>
</organism>
<dbReference type="AlphaFoldDB" id="A0AAE3WGR0"/>
<keyword evidence="2" id="KW-1185">Reference proteome</keyword>
<accession>A0AAE3WGR0</accession>
<gene>
    <name evidence="1" type="ORF">NO357_20955</name>
</gene>
<evidence type="ECO:0008006" key="3">
    <source>
        <dbReference type="Google" id="ProtNLM"/>
    </source>
</evidence>
<proteinExistence type="predicted"/>
<evidence type="ECO:0000313" key="1">
    <source>
        <dbReference type="EMBL" id="MDQ2092382.1"/>
    </source>
</evidence>
<reference evidence="1" key="2">
    <citation type="submission" date="2023-02" db="EMBL/GenBank/DDBJ databases">
        <title>'Rhodoalgimonas zhirmunskyi' gen. nov., isolated from a red alga.</title>
        <authorList>
            <person name="Nedashkovskaya O.I."/>
            <person name="Otstavnykh N.Y."/>
            <person name="Bystritskaya E.P."/>
            <person name="Balabanova L.A."/>
            <person name="Isaeva M.P."/>
        </authorList>
    </citation>
    <scope>NUCLEOTIDE SEQUENCE</scope>
    <source>
        <strain evidence="1">KCTC 52189</strain>
    </source>
</reference>
<sequence>MRKDAPELTCPSAPCAPGATLLGTMGRDGVLSYLRTPMQIDGDFVAVARNHGPPEARMRFASPCQEGNCAQWTGDGCGVVRKVLAAIEAQGGLPQDDLQPCVIRASCRWYSERSGAACTACKYVVTDQYAVVAAE</sequence>
<name>A0AAE3WGR0_9RHOB</name>
<dbReference type="Proteomes" id="UP001226762">
    <property type="component" value="Unassembled WGS sequence"/>
</dbReference>
<reference evidence="1" key="1">
    <citation type="submission" date="2022-07" db="EMBL/GenBank/DDBJ databases">
        <authorList>
            <person name="Otstavnykh N."/>
            <person name="Isaeva M."/>
            <person name="Bystritskaya E."/>
        </authorList>
    </citation>
    <scope>NUCLEOTIDE SEQUENCE</scope>
    <source>
        <strain evidence="1">KCTC 52189</strain>
    </source>
</reference>
<dbReference type="EMBL" id="JANHAX010000009">
    <property type="protein sequence ID" value="MDQ2092382.1"/>
    <property type="molecule type" value="Genomic_DNA"/>
</dbReference>
<protein>
    <recommendedName>
        <fullName evidence="3">Nitrogen fixation protein</fullName>
    </recommendedName>
</protein>
<evidence type="ECO:0000313" key="2">
    <source>
        <dbReference type="Proteomes" id="UP001226762"/>
    </source>
</evidence>
<comment type="caution">
    <text evidence="1">The sequence shown here is derived from an EMBL/GenBank/DDBJ whole genome shotgun (WGS) entry which is preliminary data.</text>
</comment>